<evidence type="ECO:0000313" key="3">
    <source>
        <dbReference type="Ensembl" id="ENSLLEP00000033928.1"/>
    </source>
</evidence>
<feature type="compositionally biased region" description="Basic and acidic residues" evidence="2">
    <location>
        <begin position="336"/>
        <end position="350"/>
    </location>
</feature>
<organism evidence="3 4">
    <name type="scientific">Leptobrachium leishanense</name>
    <name type="common">Leishan spiny toad</name>
    <dbReference type="NCBI Taxonomy" id="445787"/>
    <lineage>
        <taxon>Eukaryota</taxon>
        <taxon>Metazoa</taxon>
        <taxon>Chordata</taxon>
        <taxon>Craniata</taxon>
        <taxon>Vertebrata</taxon>
        <taxon>Euteleostomi</taxon>
        <taxon>Amphibia</taxon>
        <taxon>Batrachia</taxon>
        <taxon>Anura</taxon>
        <taxon>Pelobatoidea</taxon>
        <taxon>Megophryidae</taxon>
        <taxon>Leptobrachium</taxon>
    </lineage>
</organism>
<dbReference type="PANTHER" id="PTHR22028">
    <property type="entry name" value="SFI1 SPINDLE BODY DOMAIN-CONTAINING PROTEIN-RELATED"/>
    <property type="match status" value="1"/>
</dbReference>
<dbReference type="Ensembl" id="ENSLLET00000035217.1">
    <property type="protein sequence ID" value="ENSLLEP00000033928.1"/>
    <property type="gene ID" value="ENSLLEG00000021459.1"/>
</dbReference>
<feature type="compositionally biased region" description="Basic and acidic residues" evidence="2">
    <location>
        <begin position="426"/>
        <end position="450"/>
    </location>
</feature>
<feature type="compositionally biased region" description="Polar residues" evidence="2">
    <location>
        <begin position="459"/>
        <end position="470"/>
    </location>
</feature>
<proteinExistence type="predicted"/>
<feature type="region of interest" description="Disordered" evidence="2">
    <location>
        <begin position="1"/>
        <end position="54"/>
    </location>
</feature>
<sequence length="743" mass="88227">MDSGILENLRSDQNHQKQRDPRLTMELRHQQVKENRERRQKTLERQRQERALKKDTMAQAQALVQEETKQKALKIKKDEEEIQRVMVKLRKDMTERRKAVEEARRMEWNKEMESSRVPQGKTEAEREPRKEENGRRKLENQARIQTRLAQVYAENRRCLQKYFSAWYKLVLERRVKMGKARALADWKCQLRAFRAWKNHVWARKMEQESQKMETDLREQNRKQQLASESYRKRLLRQHFAAWQLWCLAEKEKRELEAHKEETKRKMAALLDAASSLATSNAKSTEQRDVSAGGSASREQTTEKSKAPNDGPRTATMKKTPTQPPDPPKHAWQVTRKHAELTPEELKEHRPQSSRSTPRHTANAHKKSSPYGEVYENRHHFQQQLIEEQKKQLQEQKEMILGLVENQRLFISRREATRATAVTAEMSSKDTPGKGRSREEPPALDNEEKASRFVCPSVHPGNTSPAPSAVSTARRCSAPRDSSHPVVRAMEERAAQRLERKRQLEDRRRRRQEEKLAQLKAAEEERVQREAAEREAEAERRREEKRLQKQLEQEKQQRLQWERELQVKACAHYEKTLLRRLGLDPWKKLMAEFRLAAERAEGRHRAAVMKRCLVAWQVAVRDIIASKVSRADQLQTTILLRRGFQHWVKYKDYLSILEERAEQHHAATLRKKTFLAWMDLAQEEKLAMWQKQRAAAEHNQRRILLAAFRMWRNFPKFMQELKRKEERREMLRKRVAEILPDFRL</sequence>
<feature type="compositionally biased region" description="Basic and acidic residues" evidence="2">
    <location>
        <begin position="122"/>
        <end position="138"/>
    </location>
</feature>
<evidence type="ECO:0000313" key="4">
    <source>
        <dbReference type="Proteomes" id="UP000694569"/>
    </source>
</evidence>
<keyword evidence="1" id="KW-0175">Coiled coil</keyword>
<dbReference type="InterPro" id="IPR052270">
    <property type="entry name" value="CACF_protein"/>
</dbReference>
<keyword evidence="4" id="KW-1185">Reference proteome</keyword>
<dbReference type="AlphaFoldDB" id="A0A8C5QAT6"/>
<feature type="compositionally biased region" description="Basic and acidic residues" evidence="2">
    <location>
        <begin position="488"/>
        <end position="515"/>
    </location>
</feature>
<dbReference type="GeneTree" id="ENSGT00940000154110"/>
<feature type="coiled-coil region" evidence="1">
    <location>
        <begin position="378"/>
        <end position="405"/>
    </location>
</feature>
<feature type="compositionally biased region" description="Basic and acidic residues" evidence="2">
    <location>
        <begin position="9"/>
        <end position="54"/>
    </location>
</feature>
<accession>A0A8C5QAT6</accession>
<dbReference type="OrthoDB" id="6256972at2759"/>
<dbReference type="Proteomes" id="UP000694569">
    <property type="component" value="Unplaced"/>
</dbReference>
<protein>
    <submittedName>
        <fullName evidence="3">Uncharacterized protein</fullName>
    </submittedName>
</protein>
<reference evidence="3" key="1">
    <citation type="submission" date="2025-08" db="UniProtKB">
        <authorList>
            <consortium name="Ensembl"/>
        </authorList>
    </citation>
    <scope>IDENTIFICATION</scope>
</reference>
<name>A0A8C5QAT6_9ANUR</name>
<reference evidence="3" key="2">
    <citation type="submission" date="2025-09" db="UniProtKB">
        <authorList>
            <consortium name="Ensembl"/>
        </authorList>
    </citation>
    <scope>IDENTIFICATION</scope>
</reference>
<dbReference type="PANTHER" id="PTHR22028:SF5">
    <property type="entry name" value="COILED-COIL DOMAIN-CONTAINING PROTEIN 191"/>
    <property type="match status" value="1"/>
</dbReference>
<evidence type="ECO:0000256" key="2">
    <source>
        <dbReference type="SAM" id="MobiDB-lite"/>
    </source>
</evidence>
<feature type="region of interest" description="Disordered" evidence="2">
    <location>
        <begin position="419"/>
        <end position="515"/>
    </location>
</feature>
<feature type="region of interest" description="Disordered" evidence="2">
    <location>
        <begin position="108"/>
        <end position="138"/>
    </location>
</feature>
<evidence type="ECO:0000256" key="1">
    <source>
        <dbReference type="SAM" id="Coils"/>
    </source>
</evidence>
<feature type="region of interest" description="Disordered" evidence="2">
    <location>
        <begin position="275"/>
        <end position="371"/>
    </location>
</feature>